<dbReference type="PROSITE" id="PS50850">
    <property type="entry name" value="MFS"/>
    <property type="match status" value="1"/>
</dbReference>
<evidence type="ECO:0000256" key="4">
    <source>
        <dbReference type="ARBA" id="ARBA00023136"/>
    </source>
</evidence>
<dbReference type="GO" id="GO:0022857">
    <property type="term" value="F:transmembrane transporter activity"/>
    <property type="evidence" value="ECO:0007669"/>
    <property type="project" value="InterPro"/>
</dbReference>
<keyword evidence="4 6" id="KW-0472">Membrane</keyword>
<keyword evidence="3 6" id="KW-1133">Transmembrane helix</keyword>
<feature type="domain" description="Major facilitator superfamily (MFS) profile" evidence="7">
    <location>
        <begin position="56"/>
        <end position="543"/>
    </location>
</feature>
<dbReference type="SUPFAM" id="SSF103473">
    <property type="entry name" value="MFS general substrate transporter"/>
    <property type="match status" value="1"/>
</dbReference>
<comment type="subcellular location">
    <subcellularLocation>
        <location evidence="1">Membrane</location>
        <topology evidence="1">Multi-pass membrane protein</topology>
    </subcellularLocation>
</comment>
<accession>A0A9W9FAT0</accession>
<dbReference type="Pfam" id="PF07690">
    <property type="entry name" value="MFS_1"/>
    <property type="match status" value="1"/>
</dbReference>
<evidence type="ECO:0000256" key="2">
    <source>
        <dbReference type="ARBA" id="ARBA00022692"/>
    </source>
</evidence>
<feature type="transmembrane region" description="Helical" evidence="6">
    <location>
        <begin position="93"/>
        <end position="116"/>
    </location>
</feature>
<feature type="transmembrane region" description="Helical" evidence="6">
    <location>
        <begin position="322"/>
        <end position="343"/>
    </location>
</feature>
<keyword evidence="2 6" id="KW-0812">Transmembrane</keyword>
<dbReference type="InterPro" id="IPR011701">
    <property type="entry name" value="MFS"/>
</dbReference>
<dbReference type="EMBL" id="JAPQKH010000005">
    <property type="protein sequence ID" value="KAJ5096774.1"/>
    <property type="molecule type" value="Genomic_DNA"/>
</dbReference>
<feature type="transmembrane region" description="Helical" evidence="6">
    <location>
        <begin position="209"/>
        <end position="228"/>
    </location>
</feature>
<dbReference type="OrthoDB" id="10021397at2759"/>
<evidence type="ECO:0000313" key="9">
    <source>
        <dbReference type="Proteomes" id="UP001149165"/>
    </source>
</evidence>
<feature type="transmembrane region" description="Helical" evidence="6">
    <location>
        <begin position="355"/>
        <end position="376"/>
    </location>
</feature>
<evidence type="ECO:0000313" key="8">
    <source>
        <dbReference type="EMBL" id="KAJ5096774.1"/>
    </source>
</evidence>
<feature type="transmembrane region" description="Helical" evidence="6">
    <location>
        <begin position="53"/>
        <end position="81"/>
    </location>
</feature>
<feature type="transmembrane region" description="Helical" evidence="6">
    <location>
        <begin position="382"/>
        <end position="403"/>
    </location>
</feature>
<dbReference type="FunFam" id="1.20.1250.20:FF:000196">
    <property type="entry name" value="MFS toxin efflux pump (AflT)"/>
    <property type="match status" value="1"/>
</dbReference>
<feature type="transmembrane region" description="Helical" evidence="6">
    <location>
        <begin position="179"/>
        <end position="202"/>
    </location>
</feature>
<evidence type="ECO:0000259" key="7">
    <source>
        <dbReference type="PROSITE" id="PS50850"/>
    </source>
</evidence>
<gene>
    <name evidence="8" type="ORF">N7456_007495</name>
</gene>
<evidence type="ECO:0000256" key="6">
    <source>
        <dbReference type="SAM" id="Phobius"/>
    </source>
</evidence>
<dbReference type="PANTHER" id="PTHR23501">
    <property type="entry name" value="MAJOR FACILITATOR SUPERFAMILY"/>
    <property type="match status" value="1"/>
</dbReference>
<feature type="region of interest" description="Disordered" evidence="5">
    <location>
        <begin position="13"/>
        <end position="45"/>
    </location>
</feature>
<name>A0A9W9FAT0_9EURO</name>
<comment type="caution">
    <text evidence="8">The sequence shown here is derived from an EMBL/GenBank/DDBJ whole genome shotgun (WGS) entry which is preliminary data.</text>
</comment>
<feature type="transmembrane region" description="Helical" evidence="6">
    <location>
        <begin position="248"/>
        <end position="270"/>
    </location>
</feature>
<sequence>MMRCTTLRRLLAVDDSSPPSTDDDIESPNEIEKGSEASLDMETQPEYPSSRTVILSMVSVCMAFFLSALDRTIVGVAIPAISDEFKSFDDIAWYESAFLFAFCISQFPVGKIYTYFSAKWTMMILTAIFEIGSVVCAAAPSSLAFIIGRALTGLGGSGSVVGASVVIVNLVPLEKRPKYQGFLGAMFGLSSIIGPLVGGVFASKVTWRWCFWINVPIGGLALMGLWIFMPNFKGPDVLKGSLKKKLSVFDPIGNALFTAGIICLLLALQWGGLTYAWSSPRIISLLVVGIVLLVAFSFTQWYQEDGTVPPRIFCQRSIAAGFFVSLGLGAALILPTFYLPIWFQAIKETTAIEAGIRILPLLLGTVIAVIAAGIIISKTGYYTPWLLVGCAIRIVGGGLMTLFRVDTSTGEWIGYQLIVGIGTGMTLQQTNIAVQTVLSNKEIPLGLTIMSFGQFLAGTISVSVSQTILTNTLTTQLAQKLPDFDPSILSSTGATQLQEFVPMNQLSTVMTAYNAGIVNIFYLTLAAACSAFVASLFMEWKSVKAKR</sequence>
<proteinExistence type="predicted"/>
<evidence type="ECO:0000256" key="1">
    <source>
        <dbReference type="ARBA" id="ARBA00004141"/>
    </source>
</evidence>
<dbReference type="PANTHER" id="PTHR23501:SF153">
    <property type="entry name" value="AFLATOXIN EFFLUX PUMP, PUTATIVE-RELATED"/>
    <property type="match status" value="1"/>
</dbReference>
<dbReference type="GO" id="GO:0005886">
    <property type="term" value="C:plasma membrane"/>
    <property type="evidence" value="ECO:0007669"/>
    <property type="project" value="TreeGrafter"/>
</dbReference>
<reference evidence="8" key="1">
    <citation type="submission" date="2022-11" db="EMBL/GenBank/DDBJ databases">
        <authorList>
            <person name="Petersen C."/>
        </authorList>
    </citation>
    <scope>NUCLEOTIDE SEQUENCE</scope>
    <source>
        <strain evidence="8">IBT 30069</strain>
    </source>
</reference>
<protein>
    <submittedName>
        <fullName evidence="8">HC-toxin efflux carrier TOXA</fullName>
    </submittedName>
</protein>
<dbReference type="Gene3D" id="1.20.1250.20">
    <property type="entry name" value="MFS general substrate transporter like domains"/>
    <property type="match status" value="1"/>
</dbReference>
<dbReference type="AlphaFoldDB" id="A0A9W9FAT0"/>
<keyword evidence="9" id="KW-1185">Reference proteome</keyword>
<reference evidence="8" key="2">
    <citation type="journal article" date="2023" name="IMA Fungus">
        <title>Comparative genomic study of the Penicillium genus elucidates a diverse pangenome and 15 lateral gene transfer events.</title>
        <authorList>
            <person name="Petersen C."/>
            <person name="Sorensen T."/>
            <person name="Nielsen M.R."/>
            <person name="Sondergaard T.E."/>
            <person name="Sorensen J.L."/>
            <person name="Fitzpatrick D.A."/>
            <person name="Frisvad J.C."/>
            <person name="Nielsen K.L."/>
        </authorList>
    </citation>
    <scope>NUCLEOTIDE SEQUENCE</scope>
    <source>
        <strain evidence="8">IBT 30069</strain>
    </source>
</reference>
<feature type="transmembrane region" description="Helical" evidence="6">
    <location>
        <begin position="122"/>
        <end position="147"/>
    </location>
</feature>
<dbReference type="Proteomes" id="UP001149165">
    <property type="component" value="Unassembled WGS sequence"/>
</dbReference>
<dbReference type="CDD" id="cd17502">
    <property type="entry name" value="MFS_Azr1_MDR_like"/>
    <property type="match status" value="1"/>
</dbReference>
<dbReference type="InterPro" id="IPR036259">
    <property type="entry name" value="MFS_trans_sf"/>
</dbReference>
<organism evidence="8 9">
    <name type="scientific">Penicillium angulare</name>
    <dbReference type="NCBI Taxonomy" id="116970"/>
    <lineage>
        <taxon>Eukaryota</taxon>
        <taxon>Fungi</taxon>
        <taxon>Dikarya</taxon>
        <taxon>Ascomycota</taxon>
        <taxon>Pezizomycotina</taxon>
        <taxon>Eurotiomycetes</taxon>
        <taxon>Eurotiomycetidae</taxon>
        <taxon>Eurotiales</taxon>
        <taxon>Aspergillaceae</taxon>
        <taxon>Penicillium</taxon>
    </lineage>
</organism>
<evidence type="ECO:0000256" key="3">
    <source>
        <dbReference type="ARBA" id="ARBA00022989"/>
    </source>
</evidence>
<dbReference type="InterPro" id="IPR020846">
    <property type="entry name" value="MFS_dom"/>
</dbReference>
<dbReference type="PRINTS" id="PR01036">
    <property type="entry name" value="TCRTETB"/>
</dbReference>
<feature type="transmembrane region" description="Helical" evidence="6">
    <location>
        <begin position="512"/>
        <end position="537"/>
    </location>
</feature>
<feature type="transmembrane region" description="Helical" evidence="6">
    <location>
        <begin position="282"/>
        <end position="302"/>
    </location>
</feature>
<evidence type="ECO:0000256" key="5">
    <source>
        <dbReference type="SAM" id="MobiDB-lite"/>
    </source>
</evidence>